<sequence>MVTDDAPTPIAPPVDLAAMRGLFDLTGRTALVAGATGGLGETIAYALSGAGAQVAVTGRDPARTEALAAAIEAATGRPAAGFGMEATETGSIRRAVAAAHRRFGRLDILVNSMGIQIEEPLLDVREESFDKVYSVNLKAAMFLAQAVSRHQVTDGGDGRRHIHLLSVRSQLAIRGKGYSAYCATKGALAMLVKQHAMELAPHGITVNGVAPTFVNTELIRHVYDRPDFRDAILARIPLGRIADPIDVAGAVLFLASAASNFVTGQVVFVDGGITASQ</sequence>
<protein>
    <submittedName>
        <fullName evidence="4">SDR family oxidoreductase</fullName>
    </submittedName>
</protein>
<organism evidence="4 5">
    <name type="scientific">Prosthecodimorpha staleyi</name>
    <dbReference type="NCBI Taxonomy" id="2840188"/>
    <lineage>
        <taxon>Bacteria</taxon>
        <taxon>Pseudomonadati</taxon>
        <taxon>Pseudomonadota</taxon>
        <taxon>Alphaproteobacteria</taxon>
        <taxon>Hyphomicrobiales</taxon>
        <taxon>Ancalomicrobiaceae</taxon>
        <taxon>Prosthecodimorpha</taxon>
    </lineage>
</organism>
<dbReference type="InterPro" id="IPR057326">
    <property type="entry name" value="KR_dom"/>
</dbReference>
<evidence type="ECO:0000313" key="4">
    <source>
        <dbReference type="EMBL" id="MBT9290936.1"/>
    </source>
</evidence>
<evidence type="ECO:0000256" key="2">
    <source>
        <dbReference type="ARBA" id="ARBA00023002"/>
    </source>
</evidence>
<dbReference type="InterPro" id="IPR002347">
    <property type="entry name" value="SDR_fam"/>
</dbReference>
<dbReference type="Proteomes" id="UP000766595">
    <property type="component" value="Unassembled WGS sequence"/>
</dbReference>
<proteinExistence type="inferred from homology"/>
<evidence type="ECO:0000313" key="5">
    <source>
        <dbReference type="Proteomes" id="UP000766595"/>
    </source>
</evidence>
<dbReference type="PANTHER" id="PTHR43639:SF1">
    <property type="entry name" value="SHORT-CHAIN DEHYDROGENASE_REDUCTASE FAMILY PROTEIN"/>
    <property type="match status" value="1"/>
</dbReference>
<comment type="similarity">
    <text evidence="1">Belongs to the short-chain dehydrogenases/reductases (SDR) family.</text>
</comment>
<evidence type="ECO:0000259" key="3">
    <source>
        <dbReference type="SMART" id="SM00822"/>
    </source>
</evidence>
<gene>
    <name evidence="4" type="ORF">KL771_15830</name>
</gene>
<keyword evidence="5" id="KW-1185">Reference proteome</keyword>
<evidence type="ECO:0000256" key="1">
    <source>
        <dbReference type="ARBA" id="ARBA00006484"/>
    </source>
</evidence>
<accession>A0A947D7F7</accession>
<feature type="domain" description="Ketoreductase" evidence="3">
    <location>
        <begin position="28"/>
        <end position="212"/>
    </location>
</feature>
<dbReference type="Gene3D" id="3.40.50.720">
    <property type="entry name" value="NAD(P)-binding Rossmann-like Domain"/>
    <property type="match status" value="1"/>
</dbReference>
<dbReference type="InterPro" id="IPR036291">
    <property type="entry name" value="NAD(P)-bd_dom_sf"/>
</dbReference>
<dbReference type="AlphaFoldDB" id="A0A947D7F7"/>
<dbReference type="PANTHER" id="PTHR43639">
    <property type="entry name" value="OXIDOREDUCTASE, SHORT-CHAIN DEHYDROGENASE/REDUCTASE FAMILY (AFU_ORTHOLOGUE AFUA_5G02870)"/>
    <property type="match status" value="1"/>
</dbReference>
<dbReference type="GO" id="GO:0016491">
    <property type="term" value="F:oxidoreductase activity"/>
    <property type="evidence" value="ECO:0007669"/>
    <property type="project" value="UniProtKB-KW"/>
</dbReference>
<dbReference type="EMBL" id="JAHHZF010000007">
    <property type="protein sequence ID" value="MBT9290936.1"/>
    <property type="molecule type" value="Genomic_DNA"/>
</dbReference>
<comment type="caution">
    <text evidence="4">The sequence shown here is derived from an EMBL/GenBank/DDBJ whole genome shotgun (WGS) entry which is preliminary data.</text>
</comment>
<dbReference type="FunFam" id="3.40.50.720:FF:000084">
    <property type="entry name" value="Short-chain dehydrogenase reductase"/>
    <property type="match status" value="1"/>
</dbReference>
<dbReference type="Pfam" id="PF13561">
    <property type="entry name" value="adh_short_C2"/>
    <property type="match status" value="1"/>
</dbReference>
<dbReference type="RefSeq" id="WP_261969511.1">
    <property type="nucleotide sequence ID" value="NZ_JAHHZF010000007.1"/>
</dbReference>
<dbReference type="SUPFAM" id="SSF51735">
    <property type="entry name" value="NAD(P)-binding Rossmann-fold domains"/>
    <property type="match status" value="1"/>
</dbReference>
<keyword evidence="2" id="KW-0560">Oxidoreductase</keyword>
<dbReference type="SMART" id="SM00822">
    <property type="entry name" value="PKS_KR"/>
    <property type="match status" value="1"/>
</dbReference>
<name>A0A947D7F7_9HYPH</name>
<reference evidence="4 5" key="1">
    <citation type="submission" date="2021-06" db="EMBL/GenBank/DDBJ databases">
        <authorList>
            <person name="Grouzdev D.S."/>
            <person name="Koziaeva V."/>
        </authorList>
    </citation>
    <scope>NUCLEOTIDE SEQUENCE [LARGE SCALE GENOMIC DNA]</scope>
    <source>
        <strain evidence="4 5">22</strain>
    </source>
</reference>
<dbReference type="PRINTS" id="PR00081">
    <property type="entry name" value="GDHRDH"/>
</dbReference>